<dbReference type="AlphaFoldDB" id="Q14081"/>
<accession>Q14081</accession>
<evidence type="ECO:0000313" key="1">
    <source>
        <dbReference type="EMBL" id="CAA79884.1"/>
    </source>
</evidence>
<protein>
    <submittedName>
        <fullName evidence="1">Carcinoembryonic antigen</fullName>
    </submittedName>
</protein>
<dbReference type="EMBL" id="Z21818">
    <property type="protein sequence ID" value="CAA79884.1"/>
    <property type="molecule type" value="Genomic_DNA"/>
</dbReference>
<dbReference type="DrugBank" id="DB13979">
    <property type="generic name" value="Besilesomab"/>
</dbReference>
<reference evidence="1" key="2">
    <citation type="journal article" date="1993" name="DNA Seq.">
        <title>The transcriptional control region of the human carcinoembryonic antigen gene: DNA sequence and homology studies.</title>
        <authorList>
            <person name="Richards C.A."/>
            <person name="Wolberg A.S."/>
            <person name="Huber B.E."/>
        </authorList>
    </citation>
    <scope>NUCLEOTIDE SEQUENCE</scope>
</reference>
<reference evidence="1" key="1">
    <citation type="journal article" date="1990" name="Mol. Cell. Biol.">
        <title>Cloning of the complete gene for carcinoembryonic antigen: analysis of its promoter indicates a region conveying cell type-specific expression.</title>
        <authorList>
            <person name="Schrewe H."/>
            <person name="Thompson J."/>
            <person name="Bona M."/>
            <person name="Hefta L.J.F."/>
            <person name="Maruya A."/>
            <person name="Hassauer M."/>
            <person name="Shively J.E."/>
            <person name="von Kleist S."/>
            <person name="Zimmermann W."/>
        </authorList>
    </citation>
    <scope>NUCLEOTIDE SEQUENCE</scope>
</reference>
<name>Q14081_HUMAN</name>
<organism evidence="1">
    <name type="scientific">Homo sapiens</name>
    <name type="common">Human</name>
    <dbReference type="NCBI Taxonomy" id="9606"/>
    <lineage>
        <taxon>Eukaryota</taxon>
        <taxon>Metazoa</taxon>
        <taxon>Chordata</taxon>
        <taxon>Craniata</taxon>
        <taxon>Vertebrata</taxon>
        <taxon>Euteleostomi</taxon>
        <taxon>Mammalia</taxon>
        <taxon>Eutheria</taxon>
        <taxon>Euarchontoglires</taxon>
        <taxon>Primates</taxon>
        <taxon>Haplorrhini</taxon>
        <taxon>Catarrhini</taxon>
        <taxon>Hominidae</taxon>
        <taxon>Homo</taxon>
    </lineage>
</organism>
<dbReference type="DrugBank" id="DB00755">
    <property type="generic name" value="Tretinoin"/>
</dbReference>
<sequence length="44" mass="4904">MESPSAPPHRWCIPWQRLLLTGEGRTTWERVGGGSWGLLGRTGL</sequence>
<reference evidence="1" key="3">
    <citation type="journal article" date="1995" name="Hum. Gene Ther.">
        <title>Transcriptional regulatory sequences of carcinoembryonic antigen: identification and use with cytosine deaminase for tumor-specific gene therapy.</title>
        <authorList>
            <person name="Richards C.A."/>
            <person name="Austin E.A."/>
            <person name="Huber B.E."/>
        </authorList>
    </citation>
    <scope>NUCLEOTIDE SEQUENCE</scope>
</reference>
<proteinExistence type="predicted"/>
<dbReference type="PeptideAtlas" id="Q14081"/>